<dbReference type="HOGENOM" id="CLU_1066502_0_0_1"/>
<feature type="region of interest" description="Disordered" evidence="1">
    <location>
        <begin position="1"/>
        <end position="72"/>
    </location>
</feature>
<evidence type="ECO:0000313" key="4">
    <source>
        <dbReference type="EnsemblMetazoa" id="CapteP202552"/>
    </source>
</evidence>
<reference evidence="3 5" key="2">
    <citation type="journal article" date="2013" name="Nature">
        <title>Insights into bilaterian evolution from three spiralian genomes.</title>
        <authorList>
            <person name="Simakov O."/>
            <person name="Marletaz F."/>
            <person name="Cho S.J."/>
            <person name="Edsinger-Gonzales E."/>
            <person name="Havlak P."/>
            <person name="Hellsten U."/>
            <person name="Kuo D.H."/>
            <person name="Larsson T."/>
            <person name="Lv J."/>
            <person name="Arendt D."/>
            <person name="Savage R."/>
            <person name="Osoegawa K."/>
            <person name="de Jong P."/>
            <person name="Grimwood J."/>
            <person name="Chapman J.A."/>
            <person name="Shapiro H."/>
            <person name="Aerts A."/>
            <person name="Otillar R.P."/>
            <person name="Terry A.Y."/>
            <person name="Boore J.L."/>
            <person name="Grigoriev I.V."/>
            <person name="Lindberg D.R."/>
            <person name="Seaver E.C."/>
            <person name="Weisblat D.A."/>
            <person name="Putnam N.H."/>
            <person name="Rokhsar D.S."/>
        </authorList>
    </citation>
    <scope>NUCLEOTIDE SEQUENCE</scope>
    <source>
        <strain evidence="3 5">I ESC-2004</strain>
    </source>
</reference>
<evidence type="ECO:0000313" key="3">
    <source>
        <dbReference type="EMBL" id="ELU13909.1"/>
    </source>
</evidence>
<organism evidence="3">
    <name type="scientific">Capitella teleta</name>
    <name type="common">Polychaete worm</name>
    <dbReference type="NCBI Taxonomy" id="283909"/>
    <lineage>
        <taxon>Eukaryota</taxon>
        <taxon>Metazoa</taxon>
        <taxon>Spiralia</taxon>
        <taxon>Lophotrochozoa</taxon>
        <taxon>Annelida</taxon>
        <taxon>Polychaeta</taxon>
        <taxon>Sedentaria</taxon>
        <taxon>Scolecida</taxon>
        <taxon>Capitellidae</taxon>
        <taxon>Capitella</taxon>
    </lineage>
</organism>
<gene>
    <name evidence="3" type="ORF">CAPTEDRAFT_202552</name>
</gene>
<evidence type="ECO:0000313" key="5">
    <source>
        <dbReference type="Proteomes" id="UP000014760"/>
    </source>
</evidence>
<proteinExistence type="predicted"/>
<evidence type="ECO:0000256" key="1">
    <source>
        <dbReference type="SAM" id="MobiDB-lite"/>
    </source>
</evidence>
<dbReference type="EMBL" id="KB294939">
    <property type="protein sequence ID" value="ELU13909.1"/>
    <property type="molecule type" value="Genomic_DNA"/>
</dbReference>
<accession>R7V5Q2</accession>
<keyword evidence="5" id="KW-1185">Reference proteome</keyword>
<name>R7V5Q2_CAPTE</name>
<dbReference type="EnsemblMetazoa" id="CapteT202552">
    <property type="protein sequence ID" value="CapteP202552"/>
    <property type="gene ID" value="CapteG202552"/>
</dbReference>
<keyword evidence="2" id="KW-0812">Transmembrane</keyword>
<reference evidence="5" key="1">
    <citation type="submission" date="2012-12" db="EMBL/GenBank/DDBJ databases">
        <authorList>
            <person name="Hellsten U."/>
            <person name="Grimwood J."/>
            <person name="Chapman J.A."/>
            <person name="Shapiro H."/>
            <person name="Aerts A."/>
            <person name="Otillar R.P."/>
            <person name="Terry A.Y."/>
            <person name="Boore J.L."/>
            <person name="Simakov O."/>
            <person name="Marletaz F."/>
            <person name="Cho S.-J."/>
            <person name="Edsinger-Gonzales E."/>
            <person name="Havlak P."/>
            <person name="Kuo D.-H."/>
            <person name="Larsson T."/>
            <person name="Lv J."/>
            <person name="Arendt D."/>
            <person name="Savage R."/>
            <person name="Osoegawa K."/>
            <person name="de Jong P."/>
            <person name="Lindberg D.R."/>
            <person name="Seaver E.C."/>
            <person name="Weisblat D.A."/>
            <person name="Putnam N.H."/>
            <person name="Grigoriev I.V."/>
            <person name="Rokhsar D.S."/>
        </authorList>
    </citation>
    <scope>NUCLEOTIDE SEQUENCE</scope>
    <source>
        <strain evidence="5">I ESC-2004</strain>
    </source>
</reference>
<sequence>MDPSSRGPSPVGGGRGMHYAATSPLPPSQPISRSLYTPPSTPDGERRSSSTSLQRPGSADAQNRRPNHFLSGDAKSQWLEWSHERRTSFQKRMDSIERRNKEMERNRVSTPVRKARKESVMFVSPELEDQHILDDDMADDGTSTKYAYIMTTKSVTRRRAAQPDIRLTMTDLDKLSIAQWNKLAAFWEHDTFVRLRYAGIILCFIAFVFGMVAIPLDTWITFRAITPTSDHLFVVVIRDDLACLESFVAIVLHIRLSGSKS</sequence>
<evidence type="ECO:0000256" key="2">
    <source>
        <dbReference type="SAM" id="Phobius"/>
    </source>
</evidence>
<keyword evidence="2" id="KW-0472">Membrane</keyword>
<protein>
    <submittedName>
        <fullName evidence="3 4">Uncharacterized protein</fullName>
    </submittedName>
</protein>
<keyword evidence="2" id="KW-1133">Transmembrane helix</keyword>
<dbReference type="Proteomes" id="UP000014760">
    <property type="component" value="Unassembled WGS sequence"/>
</dbReference>
<reference evidence="4" key="3">
    <citation type="submission" date="2015-06" db="UniProtKB">
        <authorList>
            <consortium name="EnsemblMetazoa"/>
        </authorList>
    </citation>
    <scope>IDENTIFICATION</scope>
</reference>
<feature type="transmembrane region" description="Helical" evidence="2">
    <location>
        <begin position="197"/>
        <end position="220"/>
    </location>
</feature>
<dbReference type="OrthoDB" id="6249883at2759"/>
<dbReference type="EMBL" id="AMQN01005026">
    <property type="status" value="NOT_ANNOTATED_CDS"/>
    <property type="molecule type" value="Genomic_DNA"/>
</dbReference>
<dbReference type="AlphaFoldDB" id="R7V5Q2"/>